<protein>
    <submittedName>
        <fullName evidence="2">Uncharacterized protein</fullName>
    </submittedName>
</protein>
<name>A0A2R5EHT6_9BACL</name>
<reference evidence="2 3" key="1">
    <citation type="submission" date="2017-08" db="EMBL/GenBank/DDBJ databases">
        <title>Substantial Increase in Enzyme Production by Combined Drug-Resistance Mutations in Paenibacillus agaridevorans.</title>
        <authorList>
            <person name="Tanaka Y."/>
            <person name="Funane K."/>
            <person name="Hosaka T."/>
            <person name="Shiwa Y."/>
            <person name="Fujita N."/>
            <person name="Miyazaki T."/>
            <person name="Yoshikawa H."/>
            <person name="Murakami K."/>
            <person name="Kasahara K."/>
            <person name="Inaoka T."/>
            <person name="Hiraga Y."/>
            <person name="Ochi K."/>
        </authorList>
    </citation>
    <scope>NUCLEOTIDE SEQUENCE [LARGE SCALE GENOMIC DNA]</scope>
    <source>
        <strain evidence="2 3">T-3040</strain>
    </source>
</reference>
<dbReference type="Proteomes" id="UP000245202">
    <property type="component" value="Unassembled WGS sequence"/>
</dbReference>
<accession>A0A2R5EHT6</accession>
<feature type="region of interest" description="Disordered" evidence="1">
    <location>
        <begin position="46"/>
        <end position="72"/>
    </location>
</feature>
<gene>
    <name evidence="2" type="ORF">PAT3040_00563</name>
</gene>
<keyword evidence="3" id="KW-1185">Reference proteome</keyword>
<dbReference type="RefSeq" id="WP_087571054.1">
    <property type="nucleotide sequence ID" value="NZ_BDQX01000036.1"/>
</dbReference>
<proteinExistence type="predicted"/>
<dbReference type="EMBL" id="BDQX01000036">
    <property type="protein sequence ID" value="GBG06067.1"/>
    <property type="molecule type" value="Genomic_DNA"/>
</dbReference>
<evidence type="ECO:0000313" key="3">
    <source>
        <dbReference type="Proteomes" id="UP000245202"/>
    </source>
</evidence>
<sequence>MRKLTSEEVLSALKDMQRASGMDATDVFAYIKELESKASRLEEELRKLRRSASRKPASGSPMNSRLMDALRE</sequence>
<evidence type="ECO:0000313" key="2">
    <source>
        <dbReference type="EMBL" id="GBG06067.1"/>
    </source>
</evidence>
<organism evidence="2 3">
    <name type="scientific">Paenibacillus agaridevorans</name>
    <dbReference type="NCBI Taxonomy" id="171404"/>
    <lineage>
        <taxon>Bacteria</taxon>
        <taxon>Bacillati</taxon>
        <taxon>Bacillota</taxon>
        <taxon>Bacilli</taxon>
        <taxon>Bacillales</taxon>
        <taxon>Paenibacillaceae</taxon>
        <taxon>Paenibacillus</taxon>
    </lineage>
</organism>
<comment type="caution">
    <text evidence="2">The sequence shown here is derived from an EMBL/GenBank/DDBJ whole genome shotgun (WGS) entry which is preliminary data.</text>
</comment>
<dbReference type="AlphaFoldDB" id="A0A2R5EHT6"/>
<evidence type="ECO:0000256" key="1">
    <source>
        <dbReference type="SAM" id="MobiDB-lite"/>
    </source>
</evidence>